<keyword evidence="2" id="KW-0812">Transmembrane</keyword>
<protein>
    <submittedName>
        <fullName evidence="3">Uncharacterized protein</fullName>
    </submittedName>
</protein>
<gene>
    <name evidence="3" type="ORF">BDK92_3652</name>
</gene>
<feature type="region of interest" description="Disordered" evidence="1">
    <location>
        <begin position="90"/>
        <end position="208"/>
    </location>
</feature>
<dbReference type="AlphaFoldDB" id="A0A495JL72"/>
<keyword evidence="2" id="KW-0472">Membrane</keyword>
<feature type="transmembrane region" description="Helical" evidence="2">
    <location>
        <begin position="309"/>
        <end position="328"/>
    </location>
</feature>
<evidence type="ECO:0000313" key="4">
    <source>
        <dbReference type="Proteomes" id="UP000277671"/>
    </source>
</evidence>
<sequence>MTGADPSTGGRSRDRFTETGQWNRVTEVGEGHRHRASDTGQWDRLTDTGQWDRFDETDRPDREAEPRVWSSFTDTGQWDRFTDTGVWDRSELDALDEQERRAGAGPSWRERGSDFWSGARLADDDPRWMETPTSAPRSPAVAYPRPPRIRPPDDPTPTTTGSRVVEVPAEPRTSRSKRGGPSVSQVTRSGRTTPNGTPDPAARPGRSSRRIEEDLLDAEPGTHLAAVLYTAAWYAVPVLVFFIWLVTLDNSPPPGCVTDPSGGGCDSDRAQALTSILGAAPRFGAALMGSLVVALLLRWVSKAWRPASLGLASAVVGGGLSTVLYSVITGQPLG</sequence>
<feature type="compositionally biased region" description="Polar residues" evidence="1">
    <location>
        <begin position="182"/>
        <end position="196"/>
    </location>
</feature>
<accession>A0A495JL72</accession>
<feature type="transmembrane region" description="Helical" evidence="2">
    <location>
        <begin position="224"/>
        <end position="245"/>
    </location>
</feature>
<feature type="compositionally biased region" description="Basic and acidic residues" evidence="1">
    <location>
        <begin position="90"/>
        <end position="113"/>
    </location>
</feature>
<evidence type="ECO:0000256" key="1">
    <source>
        <dbReference type="SAM" id="MobiDB-lite"/>
    </source>
</evidence>
<feature type="transmembrane region" description="Helical" evidence="2">
    <location>
        <begin position="276"/>
        <end position="297"/>
    </location>
</feature>
<evidence type="ECO:0000256" key="2">
    <source>
        <dbReference type="SAM" id="Phobius"/>
    </source>
</evidence>
<dbReference type="EMBL" id="RBKT01000001">
    <property type="protein sequence ID" value="RKR89308.1"/>
    <property type="molecule type" value="Genomic_DNA"/>
</dbReference>
<keyword evidence="4" id="KW-1185">Reference proteome</keyword>
<evidence type="ECO:0000313" key="3">
    <source>
        <dbReference type="EMBL" id="RKR89308.1"/>
    </source>
</evidence>
<comment type="caution">
    <text evidence="3">The sequence shown here is derived from an EMBL/GenBank/DDBJ whole genome shotgun (WGS) entry which is preliminary data.</text>
</comment>
<reference evidence="3 4" key="1">
    <citation type="submission" date="2018-10" db="EMBL/GenBank/DDBJ databases">
        <title>Sequencing the genomes of 1000 actinobacteria strains.</title>
        <authorList>
            <person name="Klenk H.-P."/>
        </authorList>
    </citation>
    <scope>NUCLEOTIDE SEQUENCE [LARGE SCALE GENOMIC DNA]</scope>
    <source>
        <strain evidence="3 4">DSM 45175</strain>
    </source>
</reference>
<dbReference type="Proteomes" id="UP000277671">
    <property type="component" value="Unassembled WGS sequence"/>
</dbReference>
<name>A0A495JL72_9ACTN</name>
<organism evidence="3 4">
    <name type="scientific">Micromonospora pisi</name>
    <dbReference type="NCBI Taxonomy" id="589240"/>
    <lineage>
        <taxon>Bacteria</taxon>
        <taxon>Bacillati</taxon>
        <taxon>Actinomycetota</taxon>
        <taxon>Actinomycetes</taxon>
        <taxon>Micromonosporales</taxon>
        <taxon>Micromonosporaceae</taxon>
        <taxon>Micromonospora</taxon>
    </lineage>
</organism>
<feature type="compositionally biased region" description="Basic and acidic residues" evidence="1">
    <location>
        <begin position="44"/>
        <end position="66"/>
    </location>
</feature>
<keyword evidence="2" id="KW-1133">Transmembrane helix</keyword>
<feature type="region of interest" description="Disordered" evidence="1">
    <location>
        <begin position="1"/>
        <end position="70"/>
    </location>
</feature>
<proteinExistence type="predicted"/>